<reference evidence="1 2" key="1">
    <citation type="submission" date="2015-12" db="EMBL/GenBank/DDBJ databases">
        <title>The genome of Folsomia candida.</title>
        <authorList>
            <person name="Faddeeva A."/>
            <person name="Derks M.F."/>
            <person name="Anvar Y."/>
            <person name="Smit S."/>
            <person name="Van Straalen N."/>
            <person name="Roelofs D."/>
        </authorList>
    </citation>
    <scope>NUCLEOTIDE SEQUENCE [LARGE SCALE GENOMIC DNA]</scope>
    <source>
        <strain evidence="1 2">VU population</strain>
        <tissue evidence="1">Whole body</tissue>
    </source>
</reference>
<dbReference type="Proteomes" id="UP000198287">
    <property type="component" value="Unassembled WGS sequence"/>
</dbReference>
<organism evidence="1 2">
    <name type="scientific">Folsomia candida</name>
    <name type="common">Springtail</name>
    <dbReference type="NCBI Taxonomy" id="158441"/>
    <lineage>
        <taxon>Eukaryota</taxon>
        <taxon>Metazoa</taxon>
        <taxon>Ecdysozoa</taxon>
        <taxon>Arthropoda</taxon>
        <taxon>Hexapoda</taxon>
        <taxon>Collembola</taxon>
        <taxon>Entomobryomorpha</taxon>
        <taxon>Isotomoidea</taxon>
        <taxon>Isotomidae</taxon>
        <taxon>Proisotominae</taxon>
        <taxon>Folsomia</taxon>
    </lineage>
</organism>
<evidence type="ECO:0000313" key="1">
    <source>
        <dbReference type="EMBL" id="OXA45878.1"/>
    </source>
</evidence>
<comment type="caution">
    <text evidence="1">The sequence shown here is derived from an EMBL/GenBank/DDBJ whole genome shotgun (WGS) entry which is preliminary data.</text>
</comment>
<name>A0A226DLK3_FOLCA</name>
<protein>
    <submittedName>
        <fullName evidence="1">Uncharacterized protein</fullName>
    </submittedName>
</protein>
<dbReference type="AlphaFoldDB" id="A0A226DLK3"/>
<keyword evidence="2" id="KW-1185">Reference proteome</keyword>
<dbReference type="EMBL" id="LNIX01000016">
    <property type="protein sequence ID" value="OXA45878.1"/>
    <property type="molecule type" value="Genomic_DNA"/>
</dbReference>
<evidence type="ECO:0000313" key="2">
    <source>
        <dbReference type="Proteomes" id="UP000198287"/>
    </source>
</evidence>
<accession>A0A226DLK3</accession>
<gene>
    <name evidence="1" type="ORF">Fcan01_19224</name>
</gene>
<sequence length="401" mass="45074">MGACVGGGMGLSIAAYGNRESNLEFIMAEIDLPWGRRRNEVCGKLKITQKIGHKICKIDTNKADNWHYYALVLELQGHLTTTNKSGKTCRTPLSELVPDEHPQLICKSRIFTVVSGEESGIKKELDPKNKTPLFLVRNPASFPFELRLPATHQFPASLEGPPVRIEYFLVAYLRTENGYIELDRKPLERFRGHNLISFQNEGETLRGTFIGKKVTAFCTSPQKFYRLWIKEEVVFSVELEFVENFELSVECGVSVVQRVSMGGVVVEESVIESKSESKQVTGFRLRFSGKLLDPKNKTAGKGGMLLATYSQGRESGLKIQHFLKFDVDFTNSLEKIEGEEEICIGSGKFVEGVQGPRFFSRMRSHSVSSLLSLLLPSYSRISSRRGSLMSMETLPPHYDDL</sequence>
<proteinExistence type="predicted"/>